<dbReference type="Proteomes" id="UP000279259">
    <property type="component" value="Unassembled WGS sequence"/>
</dbReference>
<feature type="region of interest" description="Disordered" evidence="1">
    <location>
        <begin position="234"/>
        <end position="312"/>
    </location>
</feature>
<evidence type="ECO:0000313" key="3">
    <source>
        <dbReference type="Proteomes" id="UP000279259"/>
    </source>
</evidence>
<sequence>MPTRKIIHGCPTPDIHFQDIEVVSFHENAIKTLYTSPSLRERYRISIASASERKGFSYAIKIKHVRCPSFPRQTYIVIPHAKAFQYTGHIQLLGCRDHRLEGDALECPLYGIKIRQVWKDEKESDKLLDDYEGPVFVSRLPRQCFVHEATREACVYGGRDDDSDNGSEVGEKELVPSVVAGGGSWSGDERTEGYHSGTSDGGSDGGSDDGRDVGRDLDLEPVLVEADMAFQFPLSLRGGGEQGGGGGQGGDDGPGNGDINSNGPVAEPELVVASQTPCGVGLEPMAGFNQQSASNQTQGPGSAEGQAGEVDR</sequence>
<accession>A0A427YM67</accession>
<comment type="caution">
    <text evidence="2">The sequence shown here is derived from an EMBL/GenBank/DDBJ whole genome shotgun (WGS) entry which is preliminary data.</text>
</comment>
<organism evidence="2 3">
    <name type="scientific">Saitozyma podzolica</name>
    <dbReference type="NCBI Taxonomy" id="1890683"/>
    <lineage>
        <taxon>Eukaryota</taxon>
        <taxon>Fungi</taxon>
        <taxon>Dikarya</taxon>
        <taxon>Basidiomycota</taxon>
        <taxon>Agaricomycotina</taxon>
        <taxon>Tremellomycetes</taxon>
        <taxon>Tremellales</taxon>
        <taxon>Trimorphomycetaceae</taxon>
        <taxon>Saitozyma</taxon>
    </lineage>
</organism>
<proteinExistence type="predicted"/>
<dbReference type="EMBL" id="RSCD01000006">
    <property type="protein sequence ID" value="RSH92185.1"/>
    <property type="molecule type" value="Genomic_DNA"/>
</dbReference>
<gene>
    <name evidence="2" type="ORF">EHS25_008600</name>
</gene>
<evidence type="ECO:0000256" key="1">
    <source>
        <dbReference type="SAM" id="MobiDB-lite"/>
    </source>
</evidence>
<evidence type="ECO:0000313" key="2">
    <source>
        <dbReference type="EMBL" id="RSH92185.1"/>
    </source>
</evidence>
<name>A0A427YM67_9TREE</name>
<dbReference type="OrthoDB" id="10471195at2759"/>
<feature type="compositionally biased region" description="Polar residues" evidence="1">
    <location>
        <begin position="288"/>
        <end position="300"/>
    </location>
</feature>
<protein>
    <submittedName>
        <fullName evidence="2">Uncharacterized protein</fullName>
    </submittedName>
</protein>
<keyword evidence="3" id="KW-1185">Reference proteome</keyword>
<reference evidence="2 3" key="1">
    <citation type="submission" date="2018-11" db="EMBL/GenBank/DDBJ databases">
        <title>Genome sequence of Saitozyma podzolica DSM 27192.</title>
        <authorList>
            <person name="Aliyu H."/>
            <person name="Gorte O."/>
            <person name="Ochsenreither K."/>
        </authorList>
    </citation>
    <scope>NUCLEOTIDE SEQUENCE [LARGE SCALE GENOMIC DNA]</scope>
    <source>
        <strain evidence="2 3">DSM 27192</strain>
    </source>
</reference>
<feature type="compositionally biased region" description="Gly residues" evidence="1">
    <location>
        <begin position="237"/>
        <end position="256"/>
    </location>
</feature>
<feature type="region of interest" description="Disordered" evidence="1">
    <location>
        <begin position="156"/>
        <end position="215"/>
    </location>
</feature>
<dbReference type="AlphaFoldDB" id="A0A427YM67"/>